<evidence type="ECO:0000313" key="1">
    <source>
        <dbReference type="EMBL" id="GAV99339.1"/>
    </source>
</evidence>
<dbReference type="Proteomes" id="UP000188533">
    <property type="component" value="Unassembled WGS sequence"/>
</dbReference>
<reference evidence="1 2" key="2">
    <citation type="submission" date="2017-02" db="EMBL/GenBank/DDBJ databases">
        <title>A genome survey and senescence transcriptome analysis in Lentinula edodes.</title>
        <authorList>
            <person name="Sakamoto Y."/>
            <person name="Nakade K."/>
            <person name="Sato S."/>
            <person name="Yoshida Y."/>
            <person name="Miyazaki K."/>
            <person name="Natsume S."/>
            <person name="Konno N."/>
        </authorList>
    </citation>
    <scope>NUCLEOTIDE SEQUENCE [LARGE SCALE GENOMIC DNA]</scope>
    <source>
        <strain evidence="1 2">NBRC 111202</strain>
    </source>
</reference>
<name>A0A1Q3DWN4_LENED</name>
<protein>
    <submittedName>
        <fullName evidence="1">Uncharacterized protein</fullName>
    </submittedName>
</protein>
<evidence type="ECO:0000313" key="2">
    <source>
        <dbReference type="Proteomes" id="UP000188533"/>
    </source>
</evidence>
<sequence length="70" mass="8139">MDRLLSHVLSLSLDDAGSLEKKLSDEDLRAYRKQAKFVKRGNRLSNIRKHRHHFQTSTQAMRIKVYGSVT</sequence>
<dbReference type="EMBL" id="BDGU01000013">
    <property type="protein sequence ID" value="GAV99339.1"/>
    <property type="molecule type" value="Genomic_DNA"/>
</dbReference>
<accession>A0A1Q3DWN4</accession>
<proteinExistence type="predicted"/>
<gene>
    <name evidence="1" type="ORF">LENED_000790</name>
</gene>
<reference evidence="1 2" key="1">
    <citation type="submission" date="2016-08" db="EMBL/GenBank/DDBJ databases">
        <authorList>
            <consortium name="Lentinula edodes genome sequencing consortium"/>
            <person name="Sakamoto Y."/>
            <person name="Nakade K."/>
            <person name="Sato S."/>
            <person name="Yoshida Y."/>
            <person name="Miyazaki K."/>
            <person name="Natsume S."/>
            <person name="Konno N."/>
        </authorList>
    </citation>
    <scope>NUCLEOTIDE SEQUENCE [LARGE SCALE GENOMIC DNA]</scope>
    <source>
        <strain evidence="1 2">NBRC 111202</strain>
    </source>
</reference>
<organism evidence="1 2">
    <name type="scientific">Lentinula edodes</name>
    <name type="common">Shiitake mushroom</name>
    <name type="synonym">Lentinus edodes</name>
    <dbReference type="NCBI Taxonomy" id="5353"/>
    <lineage>
        <taxon>Eukaryota</taxon>
        <taxon>Fungi</taxon>
        <taxon>Dikarya</taxon>
        <taxon>Basidiomycota</taxon>
        <taxon>Agaricomycotina</taxon>
        <taxon>Agaricomycetes</taxon>
        <taxon>Agaricomycetidae</taxon>
        <taxon>Agaricales</taxon>
        <taxon>Marasmiineae</taxon>
        <taxon>Omphalotaceae</taxon>
        <taxon>Lentinula</taxon>
    </lineage>
</organism>
<comment type="caution">
    <text evidence="1">The sequence shown here is derived from an EMBL/GenBank/DDBJ whole genome shotgun (WGS) entry which is preliminary data.</text>
</comment>
<dbReference type="AlphaFoldDB" id="A0A1Q3DWN4"/>
<keyword evidence="2" id="KW-1185">Reference proteome</keyword>